<comment type="subcellular location">
    <subcellularLocation>
        <location evidence="1 6">Bacterial flagellum basal body</location>
    </subcellularLocation>
</comment>
<keyword evidence="4 6" id="KW-0975">Bacterial flagellum</keyword>
<name>A0ABT0PGB5_9GAMM</name>
<comment type="subunit">
    <text evidence="6">The basal body constitutes a major portion of the flagellar organelle and consists of a number of rings mounted on a central rod.</text>
</comment>
<evidence type="ECO:0000313" key="7">
    <source>
        <dbReference type="EMBL" id="MCL6269548.1"/>
    </source>
</evidence>
<evidence type="ECO:0000256" key="6">
    <source>
        <dbReference type="PIRNR" id="PIRNR002889"/>
    </source>
</evidence>
<evidence type="ECO:0000256" key="3">
    <source>
        <dbReference type="ARBA" id="ARBA00014376"/>
    </source>
</evidence>
<protein>
    <recommendedName>
        <fullName evidence="3 6">Flagellar basal body rod protein FlgB</fullName>
    </recommendedName>
</protein>
<sequence>MAISFAEALGYHPELLSLQAEKVTVYGSNLVNSETPNYQASDFDITLREQVLAMTRTDERHLTPSPKGAVVTRRSELQTMLNGNSVDVPLEQATIAHTLSDYSTNMSFIRYHLTALSAAINGR</sequence>
<evidence type="ECO:0000256" key="1">
    <source>
        <dbReference type="ARBA" id="ARBA00004117"/>
    </source>
</evidence>
<accession>A0ABT0PGB5</accession>
<comment type="caution">
    <text evidence="7">The sequence shown here is derived from an EMBL/GenBank/DDBJ whole genome shotgun (WGS) entry which is preliminary data.</text>
</comment>
<organism evidence="7 8">
    <name type="scientific">Parendozoicomonas callyspongiae</name>
    <dbReference type="NCBI Taxonomy" id="2942213"/>
    <lineage>
        <taxon>Bacteria</taxon>
        <taxon>Pseudomonadati</taxon>
        <taxon>Pseudomonadota</taxon>
        <taxon>Gammaproteobacteria</taxon>
        <taxon>Oceanospirillales</taxon>
        <taxon>Endozoicomonadaceae</taxon>
        <taxon>Parendozoicomonas</taxon>
    </lineage>
</organism>
<gene>
    <name evidence="7" type="ORF">M3P05_06285</name>
</gene>
<reference evidence="7 8" key="1">
    <citation type="submission" date="2022-05" db="EMBL/GenBank/DDBJ databases">
        <authorList>
            <person name="Park J.-S."/>
        </authorList>
    </citation>
    <scope>NUCLEOTIDE SEQUENCE [LARGE SCALE GENOMIC DNA]</scope>
    <source>
        <strain evidence="7 8">2012CJ34-2</strain>
    </source>
</reference>
<dbReference type="RefSeq" id="WP_249698590.1">
    <property type="nucleotide sequence ID" value="NZ_JAMFLX010000006.1"/>
</dbReference>
<dbReference type="Proteomes" id="UP001203338">
    <property type="component" value="Unassembled WGS sequence"/>
</dbReference>
<dbReference type="InterPro" id="IPR006300">
    <property type="entry name" value="FlgB"/>
</dbReference>
<keyword evidence="8" id="KW-1185">Reference proteome</keyword>
<evidence type="ECO:0000313" key="8">
    <source>
        <dbReference type="Proteomes" id="UP001203338"/>
    </source>
</evidence>
<comment type="function">
    <text evidence="5 6">Structural component of flagellum, the bacterial motility apparatus. Part of the rod structure of flagellar basal body.</text>
</comment>
<dbReference type="PIRSF" id="PIRSF002889">
    <property type="entry name" value="Rod_FlgB"/>
    <property type="match status" value="1"/>
</dbReference>
<proteinExistence type="inferred from homology"/>
<evidence type="ECO:0000256" key="2">
    <source>
        <dbReference type="ARBA" id="ARBA00009677"/>
    </source>
</evidence>
<dbReference type="EMBL" id="JAMFLX010000006">
    <property type="protein sequence ID" value="MCL6269548.1"/>
    <property type="molecule type" value="Genomic_DNA"/>
</dbReference>
<evidence type="ECO:0000256" key="5">
    <source>
        <dbReference type="ARBA" id="ARBA00024934"/>
    </source>
</evidence>
<comment type="similarity">
    <text evidence="2 6">Belongs to the flagella basal body rod proteins family.</text>
</comment>
<evidence type="ECO:0000256" key="4">
    <source>
        <dbReference type="ARBA" id="ARBA00023143"/>
    </source>
</evidence>